<evidence type="ECO:0000313" key="1">
    <source>
        <dbReference type="EMBL" id="KKL91584.1"/>
    </source>
</evidence>
<accession>A0A0F9FYT1</accession>
<gene>
    <name evidence="1" type="ORF">LCGC14_1893160</name>
</gene>
<name>A0A0F9FYT1_9ZZZZ</name>
<comment type="caution">
    <text evidence="1">The sequence shown here is derived from an EMBL/GenBank/DDBJ whole genome shotgun (WGS) entry which is preliminary data.</text>
</comment>
<protein>
    <submittedName>
        <fullName evidence="1">Uncharacterized protein</fullName>
    </submittedName>
</protein>
<dbReference type="EMBL" id="LAZR01019692">
    <property type="protein sequence ID" value="KKL91584.1"/>
    <property type="molecule type" value="Genomic_DNA"/>
</dbReference>
<proteinExistence type="predicted"/>
<feature type="non-terminal residue" evidence="1">
    <location>
        <position position="60"/>
    </location>
</feature>
<sequence length="60" mass="7067">MGNQRQVLAALTWLQAYGVFRDFLQDSDVPHQEFRVDELQMIIDCAQERIDEIKKAERSN</sequence>
<dbReference type="AlphaFoldDB" id="A0A0F9FYT1"/>
<organism evidence="1">
    <name type="scientific">marine sediment metagenome</name>
    <dbReference type="NCBI Taxonomy" id="412755"/>
    <lineage>
        <taxon>unclassified sequences</taxon>
        <taxon>metagenomes</taxon>
        <taxon>ecological metagenomes</taxon>
    </lineage>
</organism>
<reference evidence="1" key="1">
    <citation type="journal article" date="2015" name="Nature">
        <title>Complex archaea that bridge the gap between prokaryotes and eukaryotes.</title>
        <authorList>
            <person name="Spang A."/>
            <person name="Saw J.H."/>
            <person name="Jorgensen S.L."/>
            <person name="Zaremba-Niedzwiedzka K."/>
            <person name="Martijn J."/>
            <person name="Lind A.E."/>
            <person name="van Eijk R."/>
            <person name="Schleper C."/>
            <person name="Guy L."/>
            <person name="Ettema T.J."/>
        </authorList>
    </citation>
    <scope>NUCLEOTIDE SEQUENCE</scope>
</reference>